<evidence type="ECO:0000256" key="3">
    <source>
        <dbReference type="ARBA" id="ARBA00022452"/>
    </source>
</evidence>
<feature type="signal peptide" evidence="10">
    <location>
        <begin position="1"/>
        <end position="20"/>
    </location>
</feature>
<comment type="similarity">
    <text evidence="8 9">Belongs to the TonB-dependent receptor family.</text>
</comment>
<comment type="caution">
    <text evidence="13">The sequence shown here is derived from an EMBL/GenBank/DDBJ whole genome shotgun (WGS) entry which is preliminary data.</text>
</comment>
<reference evidence="13 14" key="1">
    <citation type="submission" date="2018-09" db="EMBL/GenBank/DDBJ databases">
        <title>Genomic Encyclopedia of Archaeal and Bacterial Type Strains, Phase II (KMG-II): from individual species to whole genera.</title>
        <authorList>
            <person name="Goeker M."/>
        </authorList>
    </citation>
    <scope>NUCLEOTIDE SEQUENCE [LARGE SCALE GENOMIC DNA]</scope>
    <source>
        <strain evidence="13 14">DSM 16505</strain>
    </source>
</reference>
<dbReference type="Pfam" id="PF13715">
    <property type="entry name" value="CarbopepD_reg_2"/>
    <property type="match status" value="1"/>
</dbReference>
<keyword evidence="14" id="KW-1185">Reference proteome</keyword>
<dbReference type="PROSITE" id="PS52016">
    <property type="entry name" value="TONB_DEPENDENT_REC_3"/>
    <property type="match status" value="1"/>
</dbReference>
<dbReference type="Proteomes" id="UP000285780">
    <property type="component" value="Unassembled WGS sequence"/>
</dbReference>
<evidence type="ECO:0000259" key="12">
    <source>
        <dbReference type="Pfam" id="PF07715"/>
    </source>
</evidence>
<feature type="domain" description="TonB-dependent receptor-like beta-barrel" evidence="11">
    <location>
        <begin position="392"/>
        <end position="855"/>
    </location>
</feature>
<dbReference type="Gene3D" id="2.60.40.1120">
    <property type="entry name" value="Carboxypeptidase-like, regulatory domain"/>
    <property type="match status" value="1"/>
</dbReference>
<name>A0A420E4E8_9FLAO</name>
<dbReference type="GO" id="GO:0009279">
    <property type="term" value="C:cell outer membrane"/>
    <property type="evidence" value="ECO:0007669"/>
    <property type="project" value="UniProtKB-SubCell"/>
</dbReference>
<keyword evidence="13" id="KW-0675">Receptor</keyword>
<gene>
    <name evidence="13" type="ORF">C8N26_0304</name>
</gene>
<keyword evidence="4 8" id="KW-0812">Transmembrane</keyword>
<dbReference type="SUPFAM" id="SSF49464">
    <property type="entry name" value="Carboxypeptidase regulatory domain-like"/>
    <property type="match status" value="1"/>
</dbReference>
<evidence type="ECO:0000256" key="7">
    <source>
        <dbReference type="ARBA" id="ARBA00023237"/>
    </source>
</evidence>
<keyword evidence="2 8" id="KW-0813">Transport</keyword>
<keyword evidence="7 8" id="KW-0998">Cell outer membrane</keyword>
<keyword evidence="3 8" id="KW-1134">Transmembrane beta strand</keyword>
<dbReference type="InterPro" id="IPR012910">
    <property type="entry name" value="Plug_dom"/>
</dbReference>
<dbReference type="SUPFAM" id="SSF56935">
    <property type="entry name" value="Porins"/>
    <property type="match status" value="1"/>
</dbReference>
<dbReference type="AlphaFoldDB" id="A0A420E4E8"/>
<dbReference type="PANTHER" id="PTHR47234:SF3">
    <property type="entry name" value="SECRETIN_TONB SHORT N-TERMINAL DOMAIN-CONTAINING PROTEIN"/>
    <property type="match status" value="1"/>
</dbReference>
<comment type="subcellular location">
    <subcellularLocation>
        <location evidence="1 8">Cell outer membrane</location>
        <topology evidence="1 8">Multi-pass membrane protein</topology>
    </subcellularLocation>
</comment>
<dbReference type="InterPro" id="IPR000531">
    <property type="entry name" value="Beta-barrel_TonB"/>
</dbReference>
<evidence type="ECO:0000256" key="1">
    <source>
        <dbReference type="ARBA" id="ARBA00004571"/>
    </source>
</evidence>
<proteinExistence type="inferred from homology"/>
<keyword evidence="5 9" id="KW-0798">TonB box</keyword>
<evidence type="ECO:0000256" key="6">
    <source>
        <dbReference type="ARBA" id="ARBA00023136"/>
    </source>
</evidence>
<evidence type="ECO:0000259" key="11">
    <source>
        <dbReference type="Pfam" id="PF00593"/>
    </source>
</evidence>
<keyword evidence="6 8" id="KW-0472">Membrane</keyword>
<evidence type="ECO:0000256" key="9">
    <source>
        <dbReference type="RuleBase" id="RU003357"/>
    </source>
</evidence>
<dbReference type="InterPro" id="IPR008969">
    <property type="entry name" value="CarboxyPept-like_regulatory"/>
</dbReference>
<dbReference type="Pfam" id="PF07715">
    <property type="entry name" value="Plug"/>
    <property type="match status" value="1"/>
</dbReference>
<evidence type="ECO:0000313" key="13">
    <source>
        <dbReference type="EMBL" id="RKF04910.1"/>
    </source>
</evidence>
<dbReference type="EMBL" id="RAQM01000006">
    <property type="protein sequence ID" value="RKF04910.1"/>
    <property type="molecule type" value="Genomic_DNA"/>
</dbReference>
<dbReference type="Pfam" id="PF00593">
    <property type="entry name" value="TonB_dep_Rec_b-barrel"/>
    <property type="match status" value="1"/>
</dbReference>
<evidence type="ECO:0000256" key="4">
    <source>
        <dbReference type="ARBA" id="ARBA00022692"/>
    </source>
</evidence>
<evidence type="ECO:0000313" key="14">
    <source>
        <dbReference type="Proteomes" id="UP000285780"/>
    </source>
</evidence>
<dbReference type="Gene3D" id="2.170.130.10">
    <property type="entry name" value="TonB-dependent receptor, plug domain"/>
    <property type="match status" value="1"/>
</dbReference>
<evidence type="ECO:0000256" key="2">
    <source>
        <dbReference type="ARBA" id="ARBA00022448"/>
    </source>
</evidence>
<organism evidence="13 14">
    <name type="scientific">Tenacibaculum lutimaris</name>
    <dbReference type="NCBI Taxonomy" id="285258"/>
    <lineage>
        <taxon>Bacteria</taxon>
        <taxon>Pseudomonadati</taxon>
        <taxon>Bacteroidota</taxon>
        <taxon>Flavobacteriia</taxon>
        <taxon>Flavobacteriales</taxon>
        <taxon>Flavobacteriaceae</taxon>
        <taxon>Tenacibaculum</taxon>
    </lineage>
</organism>
<accession>A0A420E4E8</accession>
<feature type="chain" id="PRO_5019164555" evidence="10">
    <location>
        <begin position="21"/>
        <end position="901"/>
    </location>
</feature>
<dbReference type="Gene3D" id="2.40.170.20">
    <property type="entry name" value="TonB-dependent receptor, beta-barrel domain"/>
    <property type="match status" value="1"/>
</dbReference>
<evidence type="ECO:0000256" key="5">
    <source>
        <dbReference type="ARBA" id="ARBA00023077"/>
    </source>
</evidence>
<dbReference type="PANTHER" id="PTHR47234">
    <property type="match status" value="1"/>
</dbReference>
<sequence>MKAKNKIFVFILLMSFTSMIGQTIKGKVTDESGTPLALVNVLEKETVNGVSTNEQGEFVLNVKQMPATLVFSSVGFTTLEKTLYNVSFVTVVLKEDNVLDEVVLTGNRAKPRTILDSAVPIDNVSVRELQATGQTNIDQMLTYTVPSYNSSNQTISDATAHFDPADLRGLGPSRTLVLVNGKRKNQSALVYVNDTPGKGEVGVDMKSIPTAAIERVEILRDGASAQYGSDAVAGVVNIILKKNIDFTQVNVNSGVTKEGDGFNIDGDVNHTFTFGEGGFVNATLGLSYQEKTNRAGKPGTDILFGKTWEGIFQDEFDDGNITQAELDAGLAFAETLSNGTHPWIQNNPDLGMTIGQPEMKKGDLFVNAEYPLNENVKLYAFGGFNIRQGKSFALYRAPYWPGISFDGSDNPLYNGGEYQGFQPTFETDIQDILFTAGSNFKLGGFNADLSGSYGRNSVDYTIGNTINVSLGANSPTSFDAGAYAFSNIVGNFDMSRSFGDVSIGFGVEARQERFEVTAGEEASYIDGGAQSFPGLQPGNALNETRTNIGGYGTLDWDVSEDFLIGGAVRYENYSDFGDNFSWKVNSRYKLGEAGVLRASYSTGFRAPSLHQVYLSNVQTLVSGGTISNQGTFNNVSPVIRDLGVDPLFAETSENISAGITVKASNDFTISLDYYNVKVDDRVVFSGEIGGTDDDGNPNADVQQILDDNSVTSIKFFINAADTKTEGFDYTMRYKNIDFATGKLGLNLALNINKTKLEGEVKTPTKLANYKNAIFNRKEQSRIISARPNTKLLFGADYKYKKFTAYLNNTYFGEVAWQHATDPGKDQTFSGKIITDVSFGYEFSDMISFNAQVNNLFDIYPDAIDTKGDFVTDLGGRFKYPWEVNQFGFNGMTFKAGLTFKF</sequence>
<evidence type="ECO:0000256" key="10">
    <source>
        <dbReference type="SAM" id="SignalP"/>
    </source>
</evidence>
<dbReference type="InterPro" id="IPR037066">
    <property type="entry name" value="Plug_dom_sf"/>
</dbReference>
<dbReference type="InterPro" id="IPR036942">
    <property type="entry name" value="Beta-barrel_TonB_sf"/>
</dbReference>
<feature type="domain" description="TonB-dependent receptor plug" evidence="12">
    <location>
        <begin position="115"/>
        <end position="235"/>
    </location>
</feature>
<dbReference type="InterPro" id="IPR039426">
    <property type="entry name" value="TonB-dep_rcpt-like"/>
</dbReference>
<dbReference type="CDD" id="cd01347">
    <property type="entry name" value="ligand_gated_channel"/>
    <property type="match status" value="1"/>
</dbReference>
<keyword evidence="10" id="KW-0732">Signal</keyword>
<protein>
    <submittedName>
        <fullName evidence="13">Iron complex outermembrane receptor protein</fullName>
    </submittedName>
</protein>
<evidence type="ECO:0000256" key="8">
    <source>
        <dbReference type="PROSITE-ProRule" id="PRU01360"/>
    </source>
</evidence>